<evidence type="ECO:0000313" key="6">
    <source>
        <dbReference type="Proteomes" id="UP001523550"/>
    </source>
</evidence>
<protein>
    <submittedName>
        <fullName evidence="5">Glutamine transport system substrate-binding protein</fullName>
    </submittedName>
</protein>
<feature type="domain" description="Solute-binding protein family 3/N-terminal" evidence="4">
    <location>
        <begin position="40"/>
        <end position="276"/>
    </location>
</feature>
<comment type="similarity">
    <text evidence="1">Belongs to the bacterial solute-binding protein 3 family.</text>
</comment>
<evidence type="ECO:0000256" key="2">
    <source>
        <dbReference type="ARBA" id="ARBA00022729"/>
    </source>
</evidence>
<evidence type="ECO:0000256" key="1">
    <source>
        <dbReference type="ARBA" id="ARBA00010333"/>
    </source>
</evidence>
<accession>A0ABT1G5M7</accession>
<dbReference type="Gene3D" id="3.40.190.10">
    <property type="entry name" value="Periplasmic binding protein-like II"/>
    <property type="match status" value="2"/>
</dbReference>
<gene>
    <name evidence="5" type="ORF">J2T60_000563</name>
</gene>
<dbReference type="EMBL" id="JALJYF010000001">
    <property type="protein sequence ID" value="MCP1726598.1"/>
    <property type="molecule type" value="Genomic_DNA"/>
</dbReference>
<dbReference type="Pfam" id="PF00497">
    <property type="entry name" value="SBP_bac_3"/>
    <property type="match status" value="1"/>
</dbReference>
<dbReference type="SUPFAM" id="SSF53850">
    <property type="entry name" value="Periplasmic binding protein-like II"/>
    <property type="match status" value="1"/>
</dbReference>
<dbReference type="SMART" id="SM00062">
    <property type="entry name" value="PBPb"/>
    <property type="match status" value="1"/>
</dbReference>
<feature type="signal peptide" evidence="3">
    <location>
        <begin position="1"/>
        <end position="22"/>
    </location>
</feature>
<name>A0ABT1G5M7_9GAMM</name>
<dbReference type="PANTHER" id="PTHR35936">
    <property type="entry name" value="MEMBRANE-BOUND LYTIC MUREIN TRANSGLYCOSYLASE F"/>
    <property type="match status" value="1"/>
</dbReference>
<feature type="chain" id="PRO_5047136695" evidence="3">
    <location>
        <begin position="23"/>
        <end position="285"/>
    </location>
</feature>
<proteinExistence type="inferred from homology"/>
<dbReference type="RefSeq" id="WP_253445144.1">
    <property type="nucleotide sequence ID" value="NZ_JALJYF010000001.1"/>
</dbReference>
<sequence>MPIARTIATLAAAILFTSSLSAEPDRGDNWEDVRETGQGEIQILYVPAGGWAYRDSDEDLTGATVELMREFAAWVEREHGIELAVDFVRDTDWSRFYDRVRQAEGGVFGIGNVTITEARREELAFSPPYVTNVAVLITHADHPELETPETLAEQADTLSALAFRDTLHEQRLQALRQDHAPDIPLARAESNDEIIERVVSGDYFAYIDAYNYHRAREAGEPLRHHSAFDDPGEAFGVIMPHDSNWAALMEAFFEHDGGWTRSETWQDILTEHLGETVAEQLLEAH</sequence>
<comment type="caution">
    <text evidence="5">The sequence shown here is derived from an EMBL/GenBank/DDBJ whole genome shotgun (WGS) entry which is preliminary data.</text>
</comment>
<keyword evidence="6" id="KW-1185">Reference proteome</keyword>
<keyword evidence="2 3" id="KW-0732">Signal</keyword>
<dbReference type="Proteomes" id="UP001523550">
    <property type="component" value="Unassembled WGS sequence"/>
</dbReference>
<reference evidence="5 6" key="1">
    <citation type="submission" date="2022-03" db="EMBL/GenBank/DDBJ databases">
        <title>Genomic Encyclopedia of Type Strains, Phase III (KMG-III): the genomes of soil and plant-associated and newly described type strains.</title>
        <authorList>
            <person name="Whitman W."/>
        </authorList>
    </citation>
    <scope>NUCLEOTIDE SEQUENCE [LARGE SCALE GENOMIC DNA]</scope>
    <source>
        <strain evidence="5 6">BSker1</strain>
    </source>
</reference>
<evidence type="ECO:0000256" key="3">
    <source>
        <dbReference type="SAM" id="SignalP"/>
    </source>
</evidence>
<dbReference type="InterPro" id="IPR001638">
    <property type="entry name" value="Solute-binding_3/MltF_N"/>
</dbReference>
<evidence type="ECO:0000313" key="5">
    <source>
        <dbReference type="EMBL" id="MCP1726598.1"/>
    </source>
</evidence>
<dbReference type="PANTHER" id="PTHR35936:SF17">
    <property type="entry name" value="ARGININE-BINDING EXTRACELLULAR PROTEIN ARTP"/>
    <property type="match status" value="1"/>
</dbReference>
<evidence type="ECO:0000259" key="4">
    <source>
        <dbReference type="SMART" id="SM00062"/>
    </source>
</evidence>
<organism evidence="5 6">
    <name type="scientific">Natronospira proteinivora</name>
    <dbReference type="NCBI Taxonomy" id="1807133"/>
    <lineage>
        <taxon>Bacteria</taxon>
        <taxon>Pseudomonadati</taxon>
        <taxon>Pseudomonadota</taxon>
        <taxon>Gammaproteobacteria</taxon>
        <taxon>Natronospirales</taxon>
        <taxon>Natronospiraceae</taxon>
        <taxon>Natronospira</taxon>
    </lineage>
</organism>